<dbReference type="InterPro" id="IPR011900">
    <property type="entry name" value="GRX_bact"/>
</dbReference>
<evidence type="ECO:0000256" key="3">
    <source>
        <dbReference type="ARBA" id="ARBA00022448"/>
    </source>
</evidence>
<evidence type="ECO:0000256" key="5">
    <source>
        <dbReference type="RuleBase" id="RU364065"/>
    </source>
</evidence>
<gene>
    <name evidence="7" type="primary">grxC</name>
    <name evidence="7" type="ORF">MJ956_17140</name>
</gene>
<dbReference type="InterPro" id="IPR014025">
    <property type="entry name" value="Glutaredoxin_subgr"/>
</dbReference>
<evidence type="ECO:0000259" key="6">
    <source>
        <dbReference type="Pfam" id="PF00462"/>
    </source>
</evidence>
<accession>A0A9X2KFU0</accession>
<dbReference type="Pfam" id="PF00462">
    <property type="entry name" value="Glutaredoxin"/>
    <property type="match status" value="1"/>
</dbReference>
<dbReference type="EMBL" id="JALHBS010000109">
    <property type="protein sequence ID" value="MCP3056858.1"/>
    <property type="molecule type" value="Genomic_DNA"/>
</dbReference>
<dbReference type="CDD" id="cd03418">
    <property type="entry name" value="GRX_GRXb_1_3_like"/>
    <property type="match status" value="1"/>
</dbReference>
<dbReference type="GO" id="GO:0005737">
    <property type="term" value="C:cytoplasm"/>
    <property type="evidence" value="ECO:0007669"/>
    <property type="project" value="TreeGrafter"/>
</dbReference>
<dbReference type="NCBIfam" id="TIGR02181">
    <property type="entry name" value="GRX_bact"/>
    <property type="match status" value="1"/>
</dbReference>
<evidence type="ECO:0000313" key="8">
    <source>
        <dbReference type="Proteomes" id="UP001155220"/>
    </source>
</evidence>
<evidence type="ECO:0000313" key="7">
    <source>
        <dbReference type="EMBL" id="MCP3056858.1"/>
    </source>
</evidence>
<dbReference type="AlphaFoldDB" id="A0A9X2KFU0"/>
<evidence type="ECO:0000256" key="2">
    <source>
        <dbReference type="ARBA" id="ARBA00007787"/>
    </source>
</evidence>
<dbReference type="PROSITE" id="PS51354">
    <property type="entry name" value="GLUTAREDOXIN_2"/>
    <property type="match status" value="1"/>
</dbReference>
<dbReference type="PRINTS" id="PR00160">
    <property type="entry name" value="GLUTAREDOXIN"/>
</dbReference>
<comment type="caution">
    <text evidence="7">The sequence shown here is derived from an EMBL/GenBank/DDBJ whole genome shotgun (WGS) entry which is preliminary data.</text>
</comment>
<dbReference type="RefSeq" id="WP_253965657.1">
    <property type="nucleotide sequence ID" value="NZ_JALHBS010000109.1"/>
</dbReference>
<dbReference type="InterPro" id="IPR002109">
    <property type="entry name" value="Glutaredoxin"/>
</dbReference>
<evidence type="ECO:0000256" key="1">
    <source>
        <dbReference type="ARBA" id="ARBA00002549"/>
    </source>
</evidence>
<sequence length="85" mass="9533">MPDVTIYTRQFCGFCVRAKQLLDQKGLIYEEKDASSSPQLRQEMYQRAKGTVTFPQIFIGETHVGGCDDLYALERAGKLDALLSA</sequence>
<name>A0A9X2KFU0_9HYPH</name>
<organism evidence="7 8">
    <name type="scientific">Aurantimonas marianensis</name>
    <dbReference type="NCBI Taxonomy" id="2920428"/>
    <lineage>
        <taxon>Bacteria</taxon>
        <taxon>Pseudomonadati</taxon>
        <taxon>Pseudomonadota</taxon>
        <taxon>Alphaproteobacteria</taxon>
        <taxon>Hyphomicrobiales</taxon>
        <taxon>Aurantimonadaceae</taxon>
        <taxon>Aurantimonas</taxon>
    </lineage>
</organism>
<keyword evidence="5" id="KW-0676">Redox-active center</keyword>
<dbReference type="Gene3D" id="3.40.30.10">
    <property type="entry name" value="Glutaredoxin"/>
    <property type="match status" value="1"/>
</dbReference>
<reference evidence="7" key="1">
    <citation type="submission" date="2022-03" db="EMBL/GenBank/DDBJ databases">
        <title>Aurantimonas Liuensis sp. Nov., isolated from the hadal seawater of the Mariana Trench.</title>
        <authorList>
            <person name="Liu R."/>
        </authorList>
    </citation>
    <scope>NUCLEOTIDE SEQUENCE</scope>
    <source>
        <strain evidence="7">LRZ36</strain>
    </source>
</reference>
<keyword evidence="3 5" id="KW-0813">Transport</keyword>
<protein>
    <recommendedName>
        <fullName evidence="5">Glutaredoxin</fullName>
    </recommendedName>
</protein>
<evidence type="ECO:0000256" key="4">
    <source>
        <dbReference type="ARBA" id="ARBA00022982"/>
    </source>
</evidence>
<dbReference type="GO" id="GO:0015038">
    <property type="term" value="F:glutathione disulfide oxidoreductase activity"/>
    <property type="evidence" value="ECO:0007669"/>
    <property type="project" value="UniProtKB-UniRule"/>
</dbReference>
<dbReference type="GO" id="GO:0034599">
    <property type="term" value="P:cellular response to oxidative stress"/>
    <property type="evidence" value="ECO:0007669"/>
    <property type="project" value="TreeGrafter"/>
</dbReference>
<dbReference type="PANTHER" id="PTHR45694:SF18">
    <property type="entry name" value="GLUTAREDOXIN-1-RELATED"/>
    <property type="match status" value="1"/>
</dbReference>
<dbReference type="Proteomes" id="UP001155220">
    <property type="component" value="Unassembled WGS sequence"/>
</dbReference>
<keyword evidence="4 5" id="KW-0249">Electron transport</keyword>
<keyword evidence="5" id="KW-0963">Cytoplasm</keyword>
<proteinExistence type="inferred from homology"/>
<dbReference type="PANTHER" id="PTHR45694">
    <property type="entry name" value="GLUTAREDOXIN 2"/>
    <property type="match status" value="1"/>
</dbReference>
<dbReference type="SUPFAM" id="SSF52833">
    <property type="entry name" value="Thioredoxin-like"/>
    <property type="match status" value="1"/>
</dbReference>
<comment type="similarity">
    <text evidence="2 5">Belongs to the glutaredoxin family.</text>
</comment>
<keyword evidence="8" id="KW-1185">Reference proteome</keyword>
<dbReference type="InterPro" id="IPR036249">
    <property type="entry name" value="Thioredoxin-like_sf"/>
</dbReference>
<comment type="function">
    <text evidence="1 5">Has a glutathione-disulfide oxidoreductase activity in the presence of NADPH and glutathione reductase. Reduces low molecular weight disulfides and proteins.</text>
</comment>
<feature type="domain" description="Glutaredoxin" evidence="6">
    <location>
        <begin position="4"/>
        <end position="64"/>
    </location>
</feature>
<dbReference type="GO" id="GO:0045454">
    <property type="term" value="P:cell redox homeostasis"/>
    <property type="evidence" value="ECO:0007669"/>
    <property type="project" value="InterPro"/>
</dbReference>